<evidence type="ECO:0000256" key="3">
    <source>
        <dbReference type="ARBA" id="ARBA00022840"/>
    </source>
</evidence>
<reference evidence="5 6" key="1">
    <citation type="submission" date="2018-08" db="EMBL/GenBank/DDBJ databases">
        <title>A genome reference for cultivated species of the human gut microbiota.</title>
        <authorList>
            <person name="Zou Y."/>
            <person name="Xue W."/>
            <person name="Luo G."/>
        </authorList>
    </citation>
    <scope>NUCLEOTIDE SEQUENCE [LARGE SCALE GENOMIC DNA]</scope>
    <source>
        <strain evidence="5 6">AF24-29</strain>
    </source>
</reference>
<dbReference type="Gene3D" id="2.40.50.100">
    <property type="match status" value="1"/>
</dbReference>
<dbReference type="PANTHER" id="PTHR43875">
    <property type="entry name" value="MALTODEXTRIN IMPORT ATP-BINDING PROTEIN MSMX"/>
    <property type="match status" value="1"/>
</dbReference>
<dbReference type="Pfam" id="PF08402">
    <property type="entry name" value="TOBE_2"/>
    <property type="match status" value="1"/>
</dbReference>
<keyword evidence="2" id="KW-0547">Nucleotide-binding</keyword>
<evidence type="ECO:0000313" key="6">
    <source>
        <dbReference type="Proteomes" id="UP000284178"/>
    </source>
</evidence>
<name>A0A412FZC2_9FIRM</name>
<protein>
    <submittedName>
        <fullName evidence="5">ABC transporter ATP-binding protein</fullName>
    </submittedName>
</protein>
<evidence type="ECO:0000259" key="4">
    <source>
        <dbReference type="PROSITE" id="PS50893"/>
    </source>
</evidence>
<organism evidence="5 6">
    <name type="scientific">Holdemania filiformis</name>
    <dbReference type="NCBI Taxonomy" id="61171"/>
    <lineage>
        <taxon>Bacteria</taxon>
        <taxon>Bacillati</taxon>
        <taxon>Bacillota</taxon>
        <taxon>Erysipelotrichia</taxon>
        <taxon>Erysipelotrichales</taxon>
        <taxon>Erysipelotrichaceae</taxon>
        <taxon>Holdemania</taxon>
    </lineage>
</organism>
<keyword evidence="1" id="KW-0813">Transport</keyword>
<feature type="domain" description="ABC transporter" evidence="4">
    <location>
        <begin position="5"/>
        <end position="235"/>
    </location>
</feature>
<dbReference type="Pfam" id="PF00005">
    <property type="entry name" value="ABC_tran"/>
    <property type="match status" value="1"/>
</dbReference>
<dbReference type="GO" id="GO:0005524">
    <property type="term" value="F:ATP binding"/>
    <property type="evidence" value="ECO:0007669"/>
    <property type="project" value="UniProtKB-KW"/>
</dbReference>
<sequence>MSITINIEHAKKAYGKNVVIENLSAQVKPGEFFTLLGPSGCGKTTLLRMIAGFNTIEGGEIKFDDRVINNLPPHKRNIGMVFQNYAVFPHMSTRENIAFGLKERKVREPELSNRVNEVLDKVQIRELAERMPSNMSGGQQQRIALARAMVINPDVLLFDEPLSNLDAKLRVEMRSIIRHIQQQAGITTIYVTHDQEEALAISDRIAVMYKGEIQQIDEPVKIYRKPKNLFVATFMGQTNILDVDIDNQDVAICGTNVHYHFDRIANQNHVHKGKLVVRPNDFTFADQGIEGTVVDRIFFGTITTYTLNTKIGELVVTRDVNEHMKEIGEVVHLDIPVNVVNVFEAEGHNLSIMGDVG</sequence>
<dbReference type="Proteomes" id="UP000284178">
    <property type="component" value="Unassembled WGS sequence"/>
</dbReference>
<dbReference type="Gene3D" id="3.40.50.300">
    <property type="entry name" value="P-loop containing nucleotide triphosphate hydrolases"/>
    <property type="match status" value="1"/>
</dbReference>
<dbReference type="GO" id="GO:0055052">
    <property type="term" value="C:ATP-binding cassette (ABC) transporter complex, substrate-binding subunit-containing"/>
    <property type="evidence" value="ECO:0007669"/>
    <property type="project" value="TreeGrafter"/>
</dbReference>
<dbReference type="PROSITE" id="PS00211">
    <property type="entry name" value="ABC_TRANSPORTER_1"/>
    <property type="match status" value="1"/>
</dbReference>
<keyword evidence="3 5" id="KW-0067">ATP-binding</keyword>
<keyword evidence="6" id="KW-1185">Reference proteome</keyword>
<dbReference type="PANTHER" id="PTHR43875:SF1">
    <property type="entry name" value="OSMOPROTECTIVE COMPOUNDS UPTAKE ATP-BINDING PROTEIN GGTA"/>
    <property type="match status" value="1"/>
</dbReference>
<proteinExistence type="predicted"/>
<dbReference type="PROSITE" id="PS50893">
    <property type="entry name" value="ABC_TRANSPORTER_2"/>
    <property type="match status" value="1"/>
</dbReference>
<accession>A0A412FZC2</accession>
<dbReference type="InterPro" id="IPR017871">
    <property type="entry name" value="ABC_transporter-like_CS"/>
</dbReference>
<evidence type="ECO:0000256" key="1">
    <source>
        <dbReference type="ARBA" id="ARBA00022448"/>
    </source>
</evidence>
<dbReference type="EMBL" id="QRUP01000011">
    <property type="protein sequence ID" value="RGR73532.1"/>
    <property type="molecule type" value="Genomic_DNA"/>
</dbReference>
<dbReference type="GeneID" id="83015715"/>
<evidence type="ECO:0000313" key="5">
    <source>
        <dbReference type="EMBL" id="RGR73532.1"/>
    </source>
</evidence>
<dbReference type="GO" id="GO:0016887">
    <property type="term" value="F:ATP hydrolysis activity"/>
    <property type="evidence" value="ECO:0007669"/>
    <property type="project" value="InterPro"/>
</dbReference>
<dbReference type="RefSeq" id="WP_117895097.1">
    <property type="nucleotide sequence ID" value="NZ_CABJCV010000011.1"/>
</dbReference>
<dbReference type="InterPro" id="IPR013611">
    <property type="entry name" value="Transp-assoc_OB_typ2"/>
</dbReference>
<dbReference type="GO" id="GO:0140359">
    <property type="term" value="F:ABC-type transporter activity"/>
    <property type="evidence" value="ECO:0007669"/>
    <property type="project" value="UniProtKB-ARBA"/>
</dbReference>
<dbReference type="SUPFAM" id="SSF52540">
    <property type="entry name" value="P-loop containing nucleoside triphosphate hydrolases"/>
    <property type="match status" value="1"/>
</dbReference>
<dbReference type="InterPro" id="IPR047641">
    <property type="entry name" value="ABC_transpr_MalK/UgpC-like"/>
</dbReference>
<comment type="caution">
    <text evidence="5">The sequence shown here is derived from an EMBL/GenBank/DDBJ whole genome shotgun (WGS) entry which is preliminary data.</text>
</comment>
<evidence type="ECO:0000256" key="2">
    <source>
        <dbReference type="ARBA" id="ARBA00022741"/>
    </source>
</evidence>
<dbReference type="FunFam" id="3.40.50.300:FF:000042">
    <property type="entry name" value="Maltose/maltodextrin ABC transporter, ATP-binding protein"/>
    <property type="match status" value="1"/>
</dbReference>
<dbReference type="InterPro" id="IPR003593">
    <property type="entry name" value="AAA+_ATPase"/>
</dbReference>
<dbReference type="SMART" id="SM00382">
    <property type="entry name" value="AAA"/>
    <property type="match status" value="1"/>
</dbReference>
<dbReference type="SUPFAM" id="SSF50331">
    <property type="entry name" value="MOP-like"/>
    <property type="match status" value="1"/>
</dbReference>
<dbReference type="InterPro" id="IPR008995">
    <property type="entry name" value="Mo/tungstate-bd_C_term_dom"/>
</dbReference>
<dbReference type="InterPro" id="IPR027417">
    <property type="entry name" value="P-loop_NTPase"/>
</dbReference>
<gene>
    <name evidence="5" type="ORF">DWY25_09910</name>
</gene>
<dbReference type="AlphaFoldDB" id="A0A412FZC2"/>
<dbReference type="InterPro" id="IPR003439">
    <property type="entry name" value="ABC_transporter-like_ATP-bd"/>
</dbReference>